<sequence>MHTLEVHTQFLELLGSTARERPNLPVLRFFFDILFTCEVVITALPKNMQLEVFQRWELQMGEQAGRSLIDENATYPDQVQEALDELNSCKRRAGNDSDSGEEGGEDDNEEEEEGDTVQAAHSKPRKAPTKTPKASAAKAALKIVPDDTRATRSHLDFAIL</sequence>
<feature type="compositionally biased region" description="Low complexity" evidence="1">
    <location>
        <begin position="129"/>
        <end position="139"/>
    </location>
</feature>
<proteinExistence type="predicted"/>
<dbReference type="Proteomes" id="UP001175226">
    <property type="component" value="Unassembled WGS sequence"/>
</dbReference>
<protein>
    <submittedName>
        <fullName evidence="2">Uncharacterized protein</fullName>
    </submittedName>
</protein>
<evidence type="ECO:0000256" key="1">
    <source>
        <dbReference type="SAM" id="MobiDB-lite"/>
    </source>
</evidence>
<dbReference type="AlphaFoldDB" id="A0AA39IUQ3"/>
<keyword evidence="3" id="KW-1185">Reference proteome</keyword>
<comment type="caution">
    <text evidence="2">The sequence shown here is derived from an EMBL/GenBank/DDBJ whole genome shotgun (WGS) entry which is preliminary data.</text>
</comment>
<evidence type="ECO:0000313" key="2">
    <source>
        <dbReference type="EMBL" id="KAK0429519.1"/>
    </source>
</evidence>
<dbReference type="EMBL" id="JAUEPT010000249">
    <property type="protein sequence ID" value="KAK0429519.1"/>
    <property type="molecule type" value="Genomic_DNA"/>
</dbReference>
<accession>A0AA39IUQ3</accession>
<gene>
    <name evidence="2" type="ORF">EV421DRAFT_1745554</name>
</gene>
<name>A0AA39IUQ3_9AGAR</name>
<feature type="region of interest" description="Disordered" evidence="1">
    <location>
        <begin position="87"/>
        <end position="139"/>
    </location>
</feature>
<feature type="compositionally biased region" description="Acidic residues" evidence="1">
    <location>
        <begin position="98"/>
        <end position="115"/>
    </location>
</feature>
<reference evidence="2" key="1">
    <citation type="submission" date="2023-06" db="EMBL/GenBank/DDBJ databases">
        <authorList>
            <consortium name="Lawrence Berkeley National Laboratory"/>
            <person name="Ahrendt S."/>
            <person name="Sahu N."/>
            <person name="Indic B."/>
            <person name="Wong-Bajracharya J."/>
            <person name="Merenyi Z."/>
            <person name="Ke H.-M."/>
            <person name="Monk M."/>
            <person name="Kocsube S."/>
            <person name="Drula E."/>
            <person name="Lipzen A."/>
            <person name="Balint B."/>
            <person name="Henrissat B."/>
            <person name="Andreopoulos B."/>
            <person name="Martin F.M."/>
            <person name="Harder C.B."/>
            <person name="Rigling D."/>
            <person name="Ford K.L."/>
            <person name="Foster G.D."/>
            <person name="Pangilinan J."/>
            <person name="Papanicolaou A."/>
            <person name="Barry K."/>
            <person name="LaButti K."/>
            <person name="Viragh M."/>
            <person name="Koriabine M."/>
            <person name="Yan M."/>
            <person name="Riley R."/>
            <person name="Champramary S."/>
            <person name="Plett K.L."/>
            <person name="Tsai I.J."/>
            <person name="Slot J."/>
            <person name="Sipos G."/>
            <person name="Plett J."/>
            <person name="Nagy L.G."/>
            <person name="Grigoriev I.V."/>
        </authorList>
    </citation>
    <scope>NUCLEOTIDE SEQUENCE</scope>
    <source>
        <strain evidence="2">FPL87.14</strain>
    </source>
</reference>
<evidence type="ECO:0000313" key="3">
    <source>
        <dbReference type="Proteomes" id="UP001175226"/>
    </source>
</evidence>
<organism evidence="2 3">
    <name type="scientific">Armillaria borealis</name>
    <dbReference type="NCBI Taxonomy" id="47425"/>
    <lineage>
        <taxon>Eukaryota</taxon>
        <taxon>Fungi</taxon>
        <taxon>Dikarya</taxon>
        <taxon>Basidiomycota</taxon>
        <taxon>Agaricomycotina</taxon>
        <taxon>Agaricomycetes</taxon>
        <taxon>Agaricomycetidae</taxon>
        <taxon>Agaricales</taxon>
        <taxon>Marasmiineae</taxon>
        <taxon>Physalacriaceae</taxon>
        <taxon>Armillaria</taxon>
    </lineage>
</organism>